<dbReference type="InterPro" id="IPR011989">
    <property type="entry name" value="ARM-like"/>
</dbReference>
<gene>
    <name evidence="1" type="ORF">POL58_36260</name>
</gene>
<evidence type="ECO:0000313" key="1">
    <source>
        <dbReference type="EMBL" id="MDC0673254.1"/>
    </source>
</evidence>
<accession>A0ABT5BGJ8</accession>
<sequence>MLARELLDPNDEDRARHAQLIAGLRGPGEIRKLQCRLQKLERLWREVQPSYRSRMRTRRGIVPTADEVACVARFATHPASEVRRCVIKLMGHARTHLELVAPVVAAGLADSDVVVQLHAAEAALELGAGARLEAELSAALDSPTWRVRWYAAVALAGTAQRERAAEVLLASFPARGNPMLAGGLLFAGCWERLVRAFTPPTPAIAARLAELGASRGANP</sequence>
<evidence type="ECO:0008006" key="3">
    <source>
        <dbReference type="Google" id="ProtNLM"/>
    </source>
</evidence>
<organism evidence="1 2">
    <name type="scientific">Nannocystis radixulma</name>
    <dbReference type="NCBI Taxonomy" id="2995305"/>
    <lineage>
        <taxon>Bacteria</taxon>
        <taxon>Pseudomonadati</taxon>
        <taxon>Myxococcota</taxon>
        <taxon>Polyangia</taxon>
        <taxon>Nannocystales</taxon>
        <taxon>Nannocystaceae</taxon>
        <taxon>Nannocystis</taxon>
    </lineage>
</organism>
<keyword evidence="2" id="KW-1185">Reference proteome</keyword>
<dbReference type="Gene3D" id="1.25.10.10">
    <property type="entry name" value="Leucine-rich Repeat Variant"/>
    <property type="match status" value="1"/>
</dbReference>
<name>A0ABT5BGJ8_9BACT</name>
<protein>
    <recommendedName>
        <fullName evidence="3">HEAT repeat-containing protein</fullName>
    </recommendedName>
</protein>
<evidence type="ECO:0000313" key="2">
    <source>
        <dbReference type="Proteomes" id="UP001217838"/>
    </source>
</evidence>
<reference evidence="1 2" key="1">
    <citation type="submission" date="2022-11" db="EMBL/GenBank/DDBJ databases">
        <title>Minimal conservation of predation-associated metabolite biosynthetic gene clusters underscores biosynthetic potential of Myxococcota including descriptions for ten novel species: Archangium lansinium sp. nov., Myxococcus landrumus sp. nov., Nannocystis bai.</title>
        <authorList>
            <person name="Ahearne A."/>
            <person name="Stevens C."/>
            <person name="Dowd S."/>
        </authorList>
    </citation>
    <scope>NUCLEOTIDE SEQUENCE [LARGE SCALE GENOMIC DNA]</scope>
    <source>
        <strain evidence="1 2">NCELM</strain>
    </source>
</reference>
<dbReference type="SUPFAM" id="SSF48371">
    <property type="entry name" value="ARM repeat"/>
    <property type="match status" value="1"/>
</dbReference>
<dbReference type="RefSeq" id="WP_272006001.1">
    <property type="nucleotide sequence ID" value="NZ_JAQNDN010000022.1"/>
</dbReference>
<proteinExistence type="predicted"/>
<dbReference type="Proteomes" id="UP001217838">
    <property type="component" value="Unassembled WGS sequence"/>
</dbReference>
<dbReference type="EMBL" id="JAQNDN010000022">
    <property type="protein sequence ID" value="MDC0673254.1"/>
    <property type="molecule type" value="Genomic_DNA"/>
</dbReference>
<comment type="caution">
    <text evidence="1">The sequence shown here is derived from an EMBL/GenBank/DDBJ whole genome shotgun (WGS) entry which is preliminary data.</text>
</comment>
<dbReference type="InterPro" id="IPR016024">
    <property type="entry name" value="ARM-type_fold"/>
</dbReference>